<dbReference type="Pfam" id="PF01498">
    <property type="entry name" value="HTH_Tnp_Tc3_2"/>
    <property type="match status" value="1"/>
</dbReference>
<dbReference type="InterPro" id="IPR009057">
    <property type="entry name" value="Homeodomain-like_sf"/>
</dbReference>
<dbReference type="Gene3D" id="1.10.10.10">
    <property type="entry name" value="Winged helix-like DNA-binding domain superfamily/Winged helix DNA-binding domain"/>
    <property type="match status" value="1"/>
</dbReference>
<sequence>MENRKKTKELSGDLRNQIVRKHEQSQGYKSISKDLNVPVSTVRNVIKKFKAHGTVANLPRCGRKRKIDKRFQRKIVQMLDKEPRLTSKQVQAALQSEGTTVSTCTIRRHLNEKRLYGNFFNKCYYLWFQDLNNHKKQGVTLLSKMGESVRYVTSGYKLRYRPLEFSAMTEYLDTFALKLGTIDRIAQRIIKEEVEYLVELREYGPVHSTWSALEGELQEPLEGVSACIGNCSTALEELTEDMTEDFLPVLREYILYSESMKVRPADCKLCCNVCMSQLKSELINALSSMNTS</sequence>
<dbReference type="Gene3D" id="1.20.1270.60">
    <property type="entry name" value="Arfaptin homology (AH) domain/BAR domain"/>
    <property type="match status" value="1"/>
</dbReference>
<evidence type="ECO:0000259" key="1">
    <source>
        <dbReference type="Pfam" id="PF01498"/>
    </source>
</evidence>
<evidence type="ECO:0000259" key="2">
    <source>
        <dbReference type="Pfam" id="PF25787"/>
    </source>
</evidence>
<name>A0ABN9LJT4_9NEOB</name>
<feature type="domain" description="Sleeping Beauty transposase HTH" evidence="2">
    <location>
        <begin position="5"/>
        <end position="55"/>
    </location>
</feature>
<evidence type="ECO:0008006" key="5">
    <source>
        <dbReference type="Google" id="ProtNLM"/>
    </source>
</evidence>
<evidence type="ECO:0000313" key="4">
    <source>
        <dbReference type="Proteomes" id="UP001176940"/>
    </source>
</evidence>
<dbReference type="PANTHER" id="PTHR45949:SF1">
    <property type="entry name" value="SORTING NEXIN-30"/>
    <property type="match status" value="1"/>
</dbReference>
<dbReference type="PANTHER" id="PTHR45949">
    <property type="entry name" value="SORTING NEXIN-4"/>
    <property type="match status" value="1"/>
</dbReference>
<dbReference type="InterPro" id="IPR002492">
    <property type="entry name" value="Transposase_Tc1-like"/>
</dbReference>
<dbReference type="InterPro" id="IPR027267">
    <property type="entry name" value="AH/BAR_dom_sf"/>
</dbReference>
<protein>
    <recommendedName>
        <fullName evidence="5">Transposase</fullName>
    </recommendedName>
</protein>
<gene>
    <name evidence="3" type="ORF">RIMI_LOCUS10108327</name>
</gene>
<dbReference type="InterPro" id="IPR036388">
    <property type="entry name" value="WH-like_DNA-bd_sf"/>
</dbReference>
<dbReference type="EMBL" id="CAUEEQ010021582">
    <property type="protein sequence ID" value="CAJ0943728.1"/>
    <property type="molecule type" value="Genomic_DNA"/>
</dbReference>
<reference evidence="3" key="1">
    <citation type="submission" date="2023-07" db="EMBL/GenBank/DDBJ databases">
        <authorList>
            <person name="Stuckert A."/>
        </authorList>
    </citation>
    <scope>NUCLEOTIDE SEQUENCE</scope>
</reference>
<dbReference type="Proteomes" id="UP001176940">
    <property type="component" value="Unassembled WGS sequence"/>
</dbReference>
<organism evidence="3 4">
    <name type="scientific">Ranitomeya imitator</name>
    <name type="common">mimic poison frog</name>
    <dbReference type="NCBI Taxonomy" id="111125"/>
    <lineage>
        <taxon>Eukaryota</taxon>
        <taxon>Metazoa</taxon>
        <taxon>Chordata</taxon>
        <taxon>Craniata</taxon>
        <taxon>Vertebrata</taxon>
        <taxon>Euteleostomi</taxon>
        <taxon>Amphibia</taxon>
        <taxon>Batrachia</taxon>
        <taxon>Anura</taxon>
        <taxon>Neobatrachia</taxon>
        <taxon>Hyloidea</taxon>
        <taxon>Dendrobatidae</taxon>
        <taxon>Dendrobatinae</taxon>
        <taxon>Ranitomeya</taxon>
    </lineage>
</organism>
<evidence type="ECO:0000313" key="3">
    <source>
        <dbReference type="EMBL" id="CAJ0943728.1"/>
    </source>
</evidence>
<dbReference type="Pfam" id="PF25787">
    <property type="entry name" value="HTH_SB"/>
    <property type="match status" value="1"/>
</dbReference>
<proteinExistence type="predicted"/>
<comment type="caution">
    <text evidence="3">The sequence shown here is derived from an EMBL/GenBank/DDBJ whole genome shotgun (WGS) entry which is preliminary data.</text>
</comment>
<feature type="domain" description="Transposase Tc1-like" evidence="1">
    <location>
        <begin position="72"/>
        <end position="117"/>
    </location>
</feature>
<accession>A0ABN9LJT4</accession>
<dbReference type="InterPro" id="IPR057667">
    <property type="entry name" value="HTH_SB"/>
</dbReference>
<keyword evidence="4" id="KW-1185">Reference proteome</keyword>
<dbReference type="SUPFAM" id="SSF46689">
    <property type="entry name" value="Homeodomain-like"/>
    <property type="match status" value="1"/>
</dbReference>